<evidence type="ECO:0000313" key="1">
    <source>
        <dbReference type="EMBL" id="CAB9521357.1"/>
    </source>
</evidence>
<protein>
    <recommendedName>
        <fullName evidence="3">NAD(P)-binding domain-containing protein</fullName>
    </recommendedName>
</protein>
<evidence type="ECO:0008006" key="3">
    <source>
        <dbReference type="Google" id="ProtNLM"/>
    </source>
</evidence>
<dbReference type="EMBL" id="CAICTM010001186">
    <property type="protein sequence ID" value="CAB9521357.1"/>
    <property type="molecule type" value="Genomic_DNA"/>
</dbReference>
<proteinExistence type="predicted"/>
<dbReference type="Proteomes" id="UP001153069">
    <property type="component" value="Unassembled WGS sequence"/>
</dbReference>
<accession>A0A9N8EHS6</accession>
<dbReference type="AlphaFoldDB" id="A0A9N8EHS6"/>
<keyword evidence="2" id="KW-1185">Reference proteome</keyword>
<organism evidence="1 2">
    <name type="scientific">Seminavis robusta</name>
    <dbReference type="NCBI Taxonomy" id="568900"/>
    <lineage>
        <taxon>Eukaryota</taxon>
        <taxon>Sar</taxon>
        <taxon>Stramenopiles</taxon>
        <taxon>Ochrophyta</taxon>
        <taxon>Bacillariophyta</taxon>
        <taxon>Bacillariophyceae</taxon>
        <taxon>Bacillariophycidae</taxon>
        <taxon>Naviculales</taxon>
        <taxon>Naviculaceae</taxon>
        <taxon>Seminavis</taxon>
    </lineage>
</organism>
<gene>
    <name evidence="1" type="ORF">SEMRO_1188_G250540.1</name>
</gene>
<name>A0A9N8EHS6_9STRA</name>
<dbReference type="SUPFAM" id="SSF51735">
    <property type="entry name" value="NAD(P)-binding Rossmann-fold domains"/>
    <property type="match status" value="1"/>
</dbReference>
<dbReference type="Gene3D" id="3.40.50.720">
    <property type="entry name" value="NAD(P)-binding Rossmann-like Domain"/>
    <property type="match status" value="1"/>
</dbReference>
<sequence>MTPLVHGLSNSGKRVIVAGATGSVGQLLVRVLLSDPRVQQVTAIVRQQPVADDRAKTIWSATNSTLEDKLSQLVVDFDDLGRDKDIAASKQRELIGSAFENHDAFLTAIGIYSQATLSEDEMDQVESHSVVLGNIAAEAGVARGAYLSGGGVKQPTLEGRASSMFARSKGRTEESLANLFPSSHVSCRPAAILDRPGPPAYGFLDGYLLKTPLFAWLRNTSMAISAVDIAKGMVQGAAFDKQELVNGNVIWENNDIKEAAKRYDDLLRNEM</sequence>
<dbReference type="PANTHER" id="PTHR14097">
    <property type="entry name" value="OXIDOREDUCTASE HTATIP2"/>
    <property type="match status" value="1"/>
</dbReference>
<reference evidence="1" key="1">
    <citation type="submission" date="2020-06" db="EMBL/GenBank/DDBJ databases">
        <authorList>
            <consortium name="Plant Systems Biology data submission"/>
        </authorList>
    </citation>
    <scope>NUCLEOTIDE SEQUENCE</scope>
    <source>
        <strain evidence="1">D6</strain>
    </source>
</reference>
<dbReference type="OrthoDB" id="430436at2759"/>
<dbReference type="InterPro" id="IPR036291">
    <property type="entry name" value="NAD(P)-bd_dom_sf"/>
</dbReference>
<evidence type="ECO:0000313" key="2">
    <source>
        <dbReference type="Proteomes" id="UP001153069"/>
    </source>
</evidence>
<dbReference type="PANTHER" id="PTHR14097:SF8">
    <property type="entry name" value="NAD(P)-BINDING DOMAIN-CONTAINING PROTEIN"/>
    <property type="match status" value="1"/>
</dbReference>
<comment type="caution">
    <text evidence="1">The sequence shown here is derived from an EMBL/GenBank/DDBJ whole genome shotgun (WGS) entry which is preliminary data.</text>
</comment>